<evidence type="ECO:0000313" key="3">
    <source>
        <dbReference type="EMBL" id="MCY9599889.1"/>
    </source>
</evidence>
<dbReference type="KEGG" id="pchi:PC41400_28165"/>
<evidence type="ECO:0000313" key="5">
    <source>
        <dbReference type="Proteomes" id="UP000288943"/>
    </source>
</evidence>
<accession>A0A410X416</accession>
<feature type="domain" description="Nbr1 FW" evidence="2">
    <location>
        <begin position="45"/>
        <end position="140"/>
    </location>
</feature>
<dbReference type="Proteomes" id="UP001527202">
    <property type="component" value="Unassembled WGS sequence"/>
</dbReference>
<keyword evidence="1" id="KW-0732">Signal</keyword>
<reference evidence="3 6" key="2">
    <citation type="submission" date="2022-05" db="EMBL/GenBank/DDBJ databases">
        <title>Genome Sequencing of Bee-Associated Microbes.</title>
        <authorList>
            <person name="Dunlap C."/>
        </authorList>
    </citation>
    <scope>NUCLEOTIDE SEQUENCE [LARGE SCALE GENOMIC DNA]</scope>
    <source>
        <strain evidence="3 6">NRRL B-23120</strain>
    </source>
</reference>
<dbReference type="Proteomes" id="UP000288943">
    <property type="component" value="Chromosome"/>
</dbReference>
<name>A0A410X416_9BACL</name>
<dbReference type="InterPro" id="IPR013783">
    <property type="entry name" value="Ig-like_fold"/>
</dbReference>
<dbReference type="Gene3D" id="2.60.40.10">
    <property type="entry name" value="Immunoglobulins"/>
    <property type="match status" value="2"/>
</dbReference>
<evidence type="ECO:0000313" key="6">
    <source>
        <dbReference type="Proteomes" id="UP001527202"/>
    </source>
</evidence>
<dbReference type="InterPro" id="IPR032350">
    <property type="entry name" value="Nbr1_FW"/>
</dbReference>
<dbReference type="OrthoDB" id="3799094at2"/>
<sequence>MIKKTIILCMIWTLAAINFTCTMQANGNTAESDASIVSYLIPSVMVVGKTYPVSVTVKNEGRTSWTSKDFFRLGAIDDMDPFSEGRQYLPDGKIKKSGEEFTFLFSLQAPQTPGSYVTDWKMVQESVSWFGEALIKKVEVTTQQERGAVILSESIPTKMGPGTSYSVSVTVRNEGTTTWTDNYRLGAVGDSDDFAKKSRLFHSVIFLVDVV</sequence>
<gene>
    <name evidence="3" type="ORF">M5X16_29500</name>
    <name evidence="4" type="ORF">PC41400_28165</name>
</gene>
<dbReference type="EMBL" id="JAMDMJ010000058">
    <property type="protein sequence ID" value="MCY9599889.1"/>
    <property type="molecule type" value="Genomic_DNA"/>
</dbReference>
<proteinExistence type="predicted"/>
<evidence type="ECO:0000256" key="1">
    <source>
        <dbReference type="SAM" id="SignalP"/>
    </source>
</evidence>
<feature type="chain" id="PRO_5019528544" evidence="1">
    <location>
        <begin position="26"/>
        <end position="211"/>
    </location>
</feature>
<reference evidence="4 5" key="1">
    <citation type="submission" date="2018-01" db="EMBL/GenBank/DDBJ databases">
        <title>The whole genome sequencing and assembly of Paenibacillus chitinolyticus KCCM 41400 strain.</title>
        <authorList>
            <person name="Kim J.-Y."/>
            <person name="Park M.-K."/>
            <person name="Lee Y.-J."/>
            <person name="Yi H."/>
            <person name="Bahn Y.-S."/>
            <person name="Kim J.F."/>
            <person name="Lee D.-W."/>
        </authorList>
    </citation>
    <scope>NUCLEOTIDE SEQUENCE [LARGE SCALE GENOMIC DNA]</scope>
    <source>
        <strain evidence="4 5">KCCM 41400</strain>
    </source>
</reference>
<organism evidence="4 5">
    <name type="scientific">Paenibacillus chitinolyticus</name>
    <dbReference type="NCBI Taxonomy" id="79263"/>
    <lineage>
        <taxon>Bacteria</taxon>
        <taxon>Bacillati</taxon>
        <taxon>Bacillota</taxon>
        <taxon>Bacilli</taxon>
        <taxon>Bacillales</taxon>
        <taxon>Paenibacillaceae</taxon>
        <taxon>Paenibacillus</taxon>
    </lineage>
</organism>
<evidence type="ECO:0000259" key="2">
    <source>
        <dbReference type="Pfam" id="PF16158"/>
    </source>
</evidence>
<protein>
    <submittedName>
        <fullName evidence="3">NBR1-Ig-like domain-containing protein</fullName>
    </submittedName>
</protein>
<dbReference type="EMBL" id="CP026520">
    <property type="protein sequence ID" value="QAV21335.1"/>
    <property type="molecule type" value="Genomic_DNA"/>
</dbReference>
<dbReference type="Pfam" id="PF16158">
    <property type="entry name" value="N_BRCA1_IG"/>
    <property type="match status" value="1"/>
</dbReference>
<evidence type="ECO:0000313" key="4">
    <source>
        <dbReference type="EMBL" id="QAV21335.1"/>
    </source>
</evidence>
<dbReference type="AlphaFoldDB" id="A0A410X416"/>
<dbReference type="RefSeq" id="WP_042235061.1">
    <property type="nucleotide sequence ID" value="NZ_CP026520.1"/>
</dbReference>
<dbReference type="GeneID" id="95378668"/>
<keyword evidence="6" id="KW-1185">Reference proteome</keyword>
<feature type="signal peptide" evidence="1">
    <location>
        <begin position="1"/>
        <end position="25"/>
    </location>
</feature>